<dbReference type="AlphaFoldDB" id="A0A8H7JB35"/>
<dbReference type="EMBL" id="RZGK01000005">
    <property type="protein sequence ID" value="KAF9698898.1"/>
    <property type="molecule type" value="Genomic_DNA"/>
</dbReference>
<dbReference type="OrthoDB" id="3781946at2759"/>
<comment type="caution">
    <text evidence="2">The sequence shown here is derived from an EMBL/GenBank/DDBJ whole genome shotgun (WGS) entry which is preliminary data.</text>
</comment>
<gene>
    <name evidence="2" type="ORF">EKO04_002935</name>
</gene>
<sequence>MTRDDHFENEEPSEPLTTSNEHASMECIREVLRQYQLQSPAHFELGLEVHQLTGDSHRDHDQVSTATIRVLFQGRSISGRISIPANCCVVLRTCNSKVNSWDCTVVAQNQNLEAPEHFLSTRFPTIDAPLQQDTLWRWWGANGRKSGWTNLPTELKEHIVEFCMHQPSQRGIYNEKLARYDRRYKPNSKMQNIGPLEIVEQLGDWYQLLYVSHQVRAITLRLCLFGGSSLAHPEGLCIVSHSYKSFSERINRLGDYYQMIEPYSIPITSREEALSKCYRRFPTVYLNLKQYATFRHGIQKISLEMDWMSFIHFFKVKAGGFQHHQKTRGLTYHVFERLPSLNEIMIWLPRRPRGGWKNKPHPGGLQLFHREAPCPRSLHRLIYERVAEVLAPYNVSVRGFIDEEETQRFESARLEAVKVLKFTKTELEDLYADNGGGIELPHTMERVLGTPKTESEKGGAEWADDLYEGFSPPVCHCEEPCAWLPALCAFGHR</sequence>
<reference evidence="2" key="2">
    <citation type="submission" date="2020-09" db="EMBL/GenBank/DDBJ databases">
        <title>Reference genome assembly for Australian Ascochyta lentis isolate Al4.</title>
        <authorList>
            <person name="Lee R.C."/>
            <person name="Farfan-Caceres L.M."/>
            <person name="Debler J.W."/>
            <person name="Williams A.H."/>
            <person name="Henares B.M."/>
        </authorList>
    </citation>
    <scope>NUCLEOTIDE SEQUENCE</scope>
    <source>
        <strain evidence="2">Al4</strain>
    </source>
</reference>
<reference evidence="2" key="1">
    <citation type="submission" date="2018-12" db="EMBL/GenBank/DDBJ databases">
        <authorList>
            <person name="Syme R.A."/>
            <person name="Farfan-Caceres L."/>
            <person name="Lichtenzveig J."/>
        </authorList>
    </citation>
    <scope>NUCLEOTIDE SEQUENCE</scope>
    <source>
        <strain evidence="2">Al4</strain>
    </source>
</reference>
<protein>
    <submittedName>
        <fullName evidence="2">Uncharacterized protein</fullName>
    </submittedName>
</protein>
<name>A0A8H7JB35_9PLEO</name>
<accession>A0A8H7JB35</accession>
<evidence type="ECO:0000256" key="1">
    <source>
        <dbReference type="SAM" id="MobiDB-lite"/>
    </source>
</evidence>
<feature type="region of interest" description="Disordered" evidence="1">
    <location>
        <begin position="1"/>
        <end position="22"/>
    </location>
</feature>
<proteinExistence type="predicted"/>
<evidence type="ECO:0000313" key="3">
    <source>
        <dbReference type="Proteomes" id="UP000651452"/>
    </source>
</evidence>
<keyword evidence="3" id="KW-1185">Reference proteome</keyword>
<organism evidence="2 3">
    <name type="scientific">Ascochyta lentis</name>
    <dbReference type="NCBI Taxonomy" id="205686"/>
    <lineage>
        <taxon>Eukaryota</taxon>
        <taxon>Fungi</taxon>
        <taxon>Dikarya</taxon>
        <taxon>Ascomycota</taxon>
        <taxon>Pezizomycotina</taxon>
        <taxon>Dothideomycetes</taxon>
        <taxon>Pleosporomycetidae</taxon>
        <taxon>Pleosporales</taxon>
        <taxon>Pleosporineae</taxon>
        <taxon>Didymellaceae</taxon>
        <taxon>Ascochyta</taxon>
    </lineage>
</organism>
<dbReference type="Proteomes" id="UP000651452">
    <property type="component" value="Unassembled WGS sequence"/>
</dbReference>
<evidence type="ECO:0000313" key="2">
    <source>
        <dbReference type="EMBL" id="KAF9698898.1"/>
    </source>
</evidence>